<name>A0A7Z0BX62_9SPHN</name>
<dbReference type="GO" id="GO:0016740">
    <property type="term" value="F:transferase activity"/>
    <property type="evidence" value="ECO:0007669"/>
    <property type="project" value="UniProtKB-KW"/>
</dbReference>
<sequence length="393" mass="44145">MTDAISFIVPTFNRAEFLHECLDSILSEAGPDDEVLVVDDGSTDHTAAVLAEFAPRVKSISLENGGKARALNIALSKTDKPLVWIVDDDDVLAPGGRTRLMQGFASHRSVDFTYGRYLRFRSTNGERQFEHTGYWRPCRPDELLPATLEDMFVHQPGMLVRRTLYEQVGPFDEDLDRSVDYEMLIRLARCATPFGTDEVVFYQRQHDGERGSASMRIKAEQRDKSWLSHDAEIVRKLRGDLDLAEYLPGRSIGSRRDRRLALIQRATVMMRKGLTALAFDDFRQAAAVTVARLNETETETAKRALGSKYGAETVDRDRMFLSGLVRLEQQSDVGRELADAIRSGLLWRIKHSIVSGQIARGLSYATAAGNLKIASLRNRLRSHPGRNCSGRKT</sequence>
<feature type="domain" description="Glycosyltransferase 2-like" evidence="1">
    <location>
        <begin position="6"/>
        <end position="168"/>
    </location>
</feature>
<dbReference type="Gene3D" id="3.90.550.10">
    <property type="entry name" value="Spore Coat Polysaccharide Biosynthesis Protein SpsA, Chain A"/>
    <property type="match status" value="1"/>
</dbReference>
<evidence type="ECO:0000313" key="2">
    <source>
        <dbReference type="EMBL" id="NYH97027.1"/>
    </source>
</evidence>
<dbReference type="EMBL" id="JACBZF010000011">
    <property type="protein sequence ID" value="NYH97027.1"/>
    <property type="molecule type" value="Genomic_DNA"/>
</dbReference>
<dbReference type="Proteomes" id="UP000522081">
    <property type="component" value="Unassembled WGS sequence"/>
</dbReference>
<dbReference type="InterPro" id="IPR029044">
    <property type="entry name" value="Nucleotide-diphossugar_trans"/>
</dbReference>
<dbReference type="Pfam" id="PF00535">
    <property type="entry name" value="Glycos_transf_2"/>
    <property type="match status" value="1"/>
</dbReference>
<accession>A0A7Z0BX62</accession>
<keyword evidence="3" id="KW-1185">Reference proteome</keyword>
<organism evidence="2 3">
    <name type="scientific">Novosphingobium marinum</name>
    <dbReference type="NCBI Taxonomy" id="1514948"/>
    <lineage>
        <taxon>Bacteria</taxon>
        <taxon>Pseudomonadati</taxon>
        <taxon>Pseudomonadota</taxon>
        <taxon>Alphaproteobacteria</taxon>
        <taxon>Sphingomonadales</taxon>
        <taxon>Sphingomonadaceae</taxon>
        <taxon>Novosphingobium</taxon>
    </lineage>
</organism>
<evidence type="ECO:0000259" key="1">
    <source>
        <dbReference type="Pfam" id="PF00535"/>
    </source>
</evidence>
<dbReference type="SUPFAM" id="SSF53448">
    <property type="entry name" value="Nucleotide-diphospho-sugar transferases"/>
    <property type="match status" value="1"/>
</dbReference>
<keyword evidence="2" id="KW-0808">Transferase</keyword>
<dbReference type="InterPro" id="IPR001173">
    <property type="entry name" value="Glyco_trans_2-like"/>
</dbReference>
<protein>
    <submittedName>
        <fullName evidence="2">Glycosyltransferase involved in cell wall biosynthesis</fullName>
    </submittedName>
</protein>
<comment type="caution">
    <text evidence="2">The sequence shown here is derived from an EMBL/GenBank/DDBJ whole genome shotgun (WGS) entry which is preliminary data.</text>
</comment>
<dbReference type="PANTHER" id="PTHR43685">
    <property type="entry name" value="GLYCOSYLTRANSFERASE"/>
    <property type="match status" value="1"/>
</dbReference>
<gene>
    <name evidence="2" type="ORF">FHS75_003388</name>
</gene>
<dbReference type="RefSeq" id="WP_179408802.1">
    <property type="nucleotide sequence ID" value="NZ_BMGF01000013.1"/>
</dbReference>
<dbReference type="InterPro" id="IPR050834">
    <property type="entry name" value="Glycosyltransf_2"/>
</dbReference>
<reference evidence="2 3" key="1">
    <citation type="submission" date="2020-07" db="EMBL/GenBank/DDBJ databases">
        <title>Genomic Encyclopedia of Type Strains, Phase IV (KMG-IV): sequencing the most valuable type-strain genomes for metagenomic binning, comparative biology and taxonomic classification.</title>
        <authorList>
            <person name="Goeker M."/>
        </authorList>
    </citation>
    <scope>NUCLEOTIDE SEQUENCE [LARGE SCALE GENOMIC DNA]</scope>
    <source>
        <strain evidence="2 3">DSM 29043</strain>
    </source>
</reference>
<proteinExistence type="predicted"/>
<dbReference type="AlphaFoldDB" id="A0A7Z0BX62"/>
<evidence type="ECO:0000313" key="3">
    <source>
        <dbReference type="Proteomes" id="UP000522081"/>
    </source>
</evidence>
<dbReference type="PANTHER" id="PTHR43685:SF2">
    <property type="entry name" value="GLYCOSYLTRANSFERASE 2-LIKE DOMAIN-CONTAINING PROTEIN"/>
    <property type="match status" value="1"/>
</dbReference>